<keyword evidence="10" id="KW-1185">Reference proteome</keyword>
<dbReference type="SUPFAM" id="SSF55729">
    <property type="entry name" value="Acyl-CoA N-acyltransferases (Nat)"/>
    <property type="match status" value="1"/>
</dbReference>
<accession>A0A848IMZ0</accession>
<sequence>MEEIVVSTMENLSPAARRQLGRYRYAVFVEQMKWDLPAVNIDLREEWDEFDRRDTVNVIAYSADRSICGYARLLRTTQPYLLSEVFTDLCSVPLISDSSTWELSRFTTCHAGAELNAQRMRRLLRQIFLHAEHLGFRQLIGVAPCSMERLYRRLGLVLRPLGPARTAGDGLAAFSLNINAAGLRALRD</sequence>
<dbReference type="GO" id="GO:0061579">
    <property type="term" value="F:N-acyl homoserine lactone synthase activity"/>
    <property type="evidence" value="ECO:0007669"/>
    <property type="project" value="UniProtKB-UniRule"/>
</dbReference>
<dbReference type="Proteomes" id="UP000544134">
    <property type="component" value="Unassembled WGS sequence"/>
</dbReference>
<dbReference type="PROSITE" id="PS00949">
    <property type="entry name" value="AUTOINDUCER_SYNTH_1"/>
    <property type="match status" value="1"/>
</dbReference>
<reference evidence="9 10" key="1">
    <citation type="submission" date="2020-04" db="EMBL/GenBank/DDBJ databases">
        <title>Paraburkholderia sp. RP-4-7 isolated from soil.</title>
        <authorList>
            <person name="Dahal R.H."/>
        </authorList>
    </citation>
    <scope>NUCLEOTIDE SEQUENCE [LARGE SCALE GENOMIC DNA]</scope>
    <source>
        <strain evidence="9 10">RP-4-7</strain>
    </source>
</reference>
<dbReference type="RefSeq" id="WP_169490503.1">
    <property type="nucleotide sequence ID" value="NZ_JABBGJ010000059.1"/>
</dbReference>
<dbReference type="EMBL" id="JABBGJ010000059">
    <property type="protein sequence ID" value="NMM03708.1"/>
    <property type="molecule type" value="Genomic_DNA"/>
</dbReference>
<evidence type="ECO:0000313" key="10">
    <source>
        <dbReference type="Proteomes" id="UP000544134"/>
    </source>
</evidence>
<proteinExistence type="inferred from homology"/>
<evidence type="ECO:0000313" key="9">
    <source>
        <dbReference type="EMBL" id="NMM03708.1"/>
    </source>
</evidence>
<evidence type="ECO:0000256" key="6">
    <source>
        <dbReference type="ARBA" id="ARBA00048576"/>
    </source>
</evidence>
<evidence type="ECO:0000256" key="5">
    <source>
        <dbReference type="ARBA" id="ARBA00022929"/>
    </source>
</evidence>
<dbReference type="InterPro" id="IPR018311">
    <property type="entry name" value="Autoind_synth_CS"/>
</dbReference>
<gene>
    <name evidence="9" type="ORF">HHL24_38280</name>
</gene>
<dbReference type="PROSITE" id="PS51187">
    <property type="entry name" value="AUTOINDUCER_SYNTH_2"/>
    <property type="match status" value="1"/>
</dbReference>
<dbReference type="GO" id="GO:0007165">
    <property type="term" value="P:signal transduction"/>
    <property type="evidence" value="ECO:0007669"/>
    <property type="project" value="TreeGrafter"/>
</dbReference>
<evidence type="ECO:0000256" key="3">
    <source>
        <dbReference type="ARBA" id="ARBA00022679"/>
    </source>
</evidence>
<dbReference type="GO" id="GO:0009372">
    <property type="term" value="P:quorum sensing"/>
    <property type="evidence" value="ECO:0007669"/>
    <property type="project" value="UniProtKB-UniRule"/>
</dbReference>
<dbReference type="Pfam" id="PF00765">
    <property type="entry name" value="Autoind_synth"/>
    <property type="match status" value="1"/>
</dbReference>
<dbReference type="InterPro" id="IPR001690">
    <property type="entry name" value="Autoind_synthase"/>
</dbReference>
<evidence type="ECO:0000256" key="8">
    <source>
        <dbReference type="RuleBase" id="RU361135"/>
    </source>
</evidence>
<keyword evidence="3 8" id="KW-0808">Transferase</keyword>
<dbReference type="InterPro" id="IPR016181">
    <property type="entry name" value="Acyl_CoA_acyltransferase"/>
</dbReference>
<dbReference type="Gene3D" id="3.40.630.30">
    <property type="match status" value="1"/>
</dbReference>
<evidence type="ECO:0000256" key="1">
    <source>
        <dbReference type="ARBA" id="ARBA00012340"/>
    </source>
</evidence>
<dbReference type="AlphaFoldDB" id="A0A848IMZ0"/>
<comment type="caution">
    <text evidence="9">The sequence shown here is derived from an EMBL/GenBank/DDBJ whole genome shotgun (WGS) entry which is preliminary data.</text>
</comment>
<evidence type="ECO:0000256" key="7">
    <source>
        <dbReference type="PROSITE-ProRule" id="PRU00533"/>
    </source>
</evidence>
<evidence type="ECO:0000256" key="2">
    <source>
        <dbReference type="ARBA" id="ARBA00022654"/>
    </source>
</evidence>
<dbReference type="EC" id="2.3.1.184" evidence="1 8"/>
<dbReference type="PANTHER" id="PTHR39322">
    <property type="entry name" value="ACYL-HOMOSERINE-LACTONE SYNTHASE"/>
    <property type="match status" value="1"/>
</dbReference>
<comment type="catalytic activity">
    <reaction evidence="6 8">
        <text>a fatty acyl-[ACP] + S-adenosyl-L-methionine = an N-acyl-L-homoserine lactone + S-methyl-5'-thioadenosine + holo-[ACP] + H(+)</text>
        <dbReference type="Rhea" id="RHEA:10096"/>
        <dbReference type="Rhea" id="RHEA-COMP:9685"/>
        <dbReference type="Rhea" id="RHEA-COMP:14125"/>
        <dbReference type="ChEBI" id="CHEBI:15378"/>
        <dbReference type="ChEBI" id="CHEBI:17509"/>
        <dbReference type="ChEBI" id="CHEBI:55474"/>
        <dbReference type="ChEBI" id="CHEBI:59789"/>
        <dbReference type="ChEBI" id="CHEBI:64479"/>
        <dbReference type="ChEBI" id="CHEBI:138651"/>
        <dbReference type="EC" id="2.3.1.184"/>
    </reaction>
</comment>
<keyword evidence="2 7" id="KW-0673">Quorum sensing</keyword>
<name>A0A848IMZ0_9BURK</name>
<keyword evidence="4 8" id="KW-0949">S-adenosyl-L-methionine</keyword>
<keyword evidence="5 7" id="KW-0071">Autoinducer synthesis</keyword>
<dbReference type="PRINTS" id="PR01549">
    <property type="entry name" value="AUTOINDCRSYN"/>
</dbReference>
<dbReference type="PANTHER" id="PTHR39322:SF1">
    <property type="entry name" value="ISOVALERYL-HOMOSERINE LACTONE SYNTHASE"/>
    <property type="match status" value="1"/>
</dbReference>
<organism evidence="9 10">
    <name type="scientific">Paraburkholderia polaris</name>
    <dbReference type="NCBI Taxonomy" id="2728848"/>
    <lineage>
        <taxon>Bacteria</taxon>
        <taxon>Pseudomonadati</taxon>
        <taxon>Pseudomonadota</taxon>
        <taxon>Betaproteobacteria</taxon>
        <taxon>Burkholderiales</taxon>
        <taxon>Burkholderiaceae</taxon>
        <taxon>Paraburkholderia</taxon>
    </lineage>
</organism>
<protein>
    <recommendedName>
        <fullName evidence="1 8">Acyl-homoserine-lactone synthase</fullName>
        <ecNumber evidence="1 8">2.3.1.184</ecNumber>
    </recommendedName>
    <alternativeName>
        <fullName evidence="8">Autoinducer synthesis protein</fullName>
    </alternativeName>
</protein>
<comment type="similarity">
    <text evidence="7 8">Belongs to the autoinducer synthase family.</text>
</comment>
<evidence type="ECO:0000256" key="4">
    <source>
        <dbReference type="ARBA" id="ARBA00022691"/>
    </source>
</evidence>